<proteinExistence type="predicted"/>
<dbReference type="GO" id="GO:0016829">
    <property type="term" value="F:lyase activity"/>
    <property type="evidence" value="ECO:0007669"/>
    <property type="project" value="InterPro"/>
</dbReference>
<dbReference type="Proteomes" id="UP000059574">
    <property type="component" value="Chromosome"/>
</dbReference>
<evidence type="ECO:0000313" key="2">
    <source>
        <dbReference type="Proteomes" id="UP000059574"/>
    </source>
</evidence>
<accession>A0A0S2M386</accession>
<name>A0A0S2M386_9MICC</name>
<dbReference type="CDD" id="cd03451">
    <property type="entry name" value="FkbR2"/>
    <property type="match status" value="1"/>
</dbReference>
<dbReference type="OrthoDB" id="9796589at2"/>
<reference evidence="1 2" key="2">
    <citation type="journal article" date="2016" name="J. Biotechnol.">
        <title>Complete genome sequence of Arthrobacter alpinus ERGS4:06, a yellow pigmented bacterium tolerant to cold and radiations isolated from Sikkim Himalaya.</title>
        <authorList>
            <person name="Kumar R."/>
            <person name="Singh D."/>
            <person name="Swarnkar M.K."/>
            <person name="Singh A.K."/>
            <person name="Kumar S."/>
        </authorList>
    </citation>
    <scope>NUCLEOTIDE SEQUENCE [LARGE SCALE GENOMIC DNA]</scope>
    <source>
        <strain evidence="1 2">ERGS4:06</strain>
    </source>
</reference>
<sequence>MPEQSPATPSETGHVVQGWTGRLFEDFTPGDIYYHPFGKTVTDADNQTFTLMTQNVAKTHIDRNFAKATEFGLPLVNSTFTLALVTGQSTIDLSMNVFANMGWDMVRMPAPVFEGDTIYSRSKVLSTRKSESRPNLGLVTVATEGFNQDNKIVISFRRTFMVYRQGHLPGIDLARPDESSLPDTGDVQ</sequence>
<dbReference type="Gene3D" id="3.10.129.10">
    <property type="entry name" value="Hotdog Thioesterase"/>
    <property type="match status" value="1"/>
</dbReference>
<reference evidence="2" key="1">
    <citation type="submission" date="2015-11" db="EMBL/GenBank/DDBJ databases">
        <authorList>
            <person name="Kumar R."/>
            <person name="Singh D."/>
            <person name="Swarnkar M.K."/>
            <person name="Singh A.K."/>
            <person name="Kumar S."/>
        </authorList>
    </citation>
    <scope>NUCLEOTIDE SEQUENCE [LARGE SCALE GENOMIC DNA]</scope>
    <source>
        <strain evidence="2">ERGS4:06</strain>
    </source>
</reference>
<dbReference type="PANTHER" id="PTHR43664">
    <property type="entry name" value="MONOAMINE OXIDASE-RELATED"/>
    <property type="match status" value="1"/>
</dbReference>
<evidence type="ECO:0000313" key="1">
    <source>
        <dbReference type="EMBL" id="ALO68097.1"/>
    </source>
</evidence>
<dbReference type="SUPFAM" id="SSF54637">
    <property type="entry name" value="Thioesterase/thiol ester dehydrase-isomerase"/>
    <property type="match status" value="1"/>
</dbReference>
<dbReference type="Pfam" id="PF19315">
    <property type="entry name" value="MC_hydratase"/>
    <property type="match status" value="1"/>
</dbReference>
<organism evidence="1 2">
    <name type="scientific">Arthrobacter alpinus</name>
    <dbReference type="NCBI Taxonomy" id="656366"/>
    <lineage>
        <taxon>Bacteria</taxon>
        <taxon>Bacillati</taxon>
        <taxon>Actinomycetota</taxon>
        <taxon>Actinomycetes</taxon>
        <taxon>Micrococcales</taxon>
        <taxon>Micrococcaceae</taxon>
        <taxon>Arthrobacter</taxon>
    </lineage>
</organism>
<protein>
    <submittedName>
        <fullName evidence="1">Acyl dehydratase</fullName>
    </submittedName>
</protein>
<dbReference type="InterPro" id="IPR048274">
    <property type="entry name" value="MC_hydratase"/>
</dbReference>
<dbReference type="InterPro" id="IPR052342">
    <property type="entry name" value="MCH/BMMD"/>
</dbReference>
<dbReference type="PANTHER" id="PTHR43664:SF1">
    <property type="entry name" value="BETA-METHYLMALYL-COA DEHYDRATASE"/>
    <property type="match status" value="1"/>
</dbReference>
<gene>
    <name evidence="1" type="ORF">AS189_18365</name>
</gene>
<dbReference type="RefSeq" id="WP_062292265.1">
    <property type="nucleotide sequence ID" value="NZ_CP013200.1"/>
</dbReference>
<dbReference type="EMBL" id="CP013200">
    <property type="protein sequence ID" value="ALO68097.1"/>
    <property type="molecule type" value="Genomic_DNA"/>
</dbReference>
<dbReference type="InterPro" id="IPR029069">
    <property type="entry name" value="HotDog_dom_sf"/>
</dbReference>
<dbReference type="AlphaFoldDB" id="A0A0S2M386"/>